<dbReference type="InterPro" id="IPR047050">
    <property type="entry name" value="NGN"/>
</dbReference>
<dbReference type="CDD" id="cd09891">
    <property type="entry name" value="NGN_Bact_1"/>
    <property type="match status" value="1"/>
</dbReference>
<evidence type="ECO:0000313" key="11">
    <source>
        <dbReference type="Proteomes" id="UP000502374"/>
    </source>
</evidence>
<dbReference type="SUPFAM" id="SSF82679">
    <property type="entry name" value="N-utilization substance G protein NusG, N-terminal domain"/>
    <property type="match status" value="1"/>
</dbReference>
<dbReference type="GO" id="GO:0031564">
    <property type="term" value="P:transcription antitermination"/>
    <property type="evidence" value="ECO:0007669"/>
    <property type="project" value="UniProtKB-UniRule"/>
</dbReference>
<dbReference type="InterPro" id="IPR014722">
    <property type="entry name" value="Rib_uL2_dom2"/>
</dbReference>
<dbReference type="GO" id="GO:0006354">
    <property type="term" value="P:DNA-templated transcription elongation"/>
    <property type="evidence" value="ECO:0007669"/>
    <property type="project" value="UniProtKB-UniRule"/>
</dbReference>
<evidence type="ECO:0000313" key="10">
    <source>
        <dbReference type="EMBL" id="QIQ41105.1"/>
    </source>
</evidence>
<accession>A0AAJ4KUK3</accession>
<dbReference type="NCBIfam" id="TIGR00922">
    <property type="entry name" value="nusG"/>
    <property type="match status" value="1"/>
</dbReference>
<dbReference type="AlphaFoldDB" id="A0AAJ4KUK3"/>
<dbReference type="Gene3D" id="3.30.70.940">
    <property type="entry name" value="NusG, N-terminal domain"/>
    <property type="match status" value="1"/>
</dbReference>
<dbReference type="InterPro" id="IPR001062">
    <property type="entry name" value="Transcrpt_antiterm_NusG"/>
</dbReference>
<dbReference type="InterPro" id="IPR005824">
    <property type="entry name" value="KOW"/>
</dbReference>
<evidence type="ECO:0000259" key="8">
    <source>
        <dbReference type="SMART" id="SM00738"/>
    </source>
</evidence>
<sequence>MHESSNKKWYVLQAFSGFEGRVAQSIREYVKLNKMQDFFGEVMVPAEEVVEIRGGQRRKSEYKFFPGYVLIQMIMTDTTWHLIRNIPRVLGFIGGKSDKPSPISNKEVETIVNRLRQIGDKPRPKTLFEPGEMIRVNDGPFADFNGVVEEVDYEKSRLKVSVSIFGRSTPVELDFRQVEKN</sequence>
<keyword evidence="4 5" id="KW-0804">Transcription</keyword>
<evidence type="ECO:0000256" key="4">
    <source>
        <dbReference type="ARBA" id="ARBA00023163"/>
    </source>
</evidence>
<dbReference type="SUPFAM" id="SSF50104">
    <property type="entry name" value="Translation proteins SH3-like domain"/>
    <property type="match status" value="1"/>
</dbReference>
<comment type="subunit">
    <text evidence="5">Monomer. Interacts with the transcription termination factor Rho and with RNA polymerase.</text>
</comment>
<evidence type="ECO:0000256" key="5">
    <source>
        <dbReference type="HAMAP-Rule" id="MF_00948"/>
    </source>
</evidence>
<comment type="function">
    <text evidence="5">Participates in transcription elongation, termination and antitermination. In the absence of Rho, increases the rate of transcription elongation by the RNA polymerase (RNAP), probably by partially suppressing pausing. In the presence of Rho, modulates most Rho-dependent termination events by interacting with the RNAP to render the complex more susceptible to the termination activity of Rho. May be required to overcome a kinetic limitation of Rho to function at certain terminators. Also involved in ribosomal RNA transcriptional antitermination.</text>
</comment>
<name>A0AAJ4KUK3_9GAMM</name>
<dbReference type="Proteomes" id="UP000502374">
    <property type="component" value="Chromosome"/>
</dbReference>
<dbReference type="PANTHER" id="PTHR30265">
    <property type="entry name" value="RHO-INTERACTING TRANSCRIPTION TERMINATION FACTOR NUSG"/>
    <property type="match status" value="1"/>
</dbReference>
<evidence type="ECO:0000259" key="9">
    <source>
        <dbReference type="SMART" id="SM00739"/>
    </source>
</evidence>
<protein>
    <recommendedName>
        <fullName evidence="5 6">Transcription termination/antitermination protein NusG</fullName>
    </recommendedName>
</protein>
<dbReference type="FunFam" id="3.30.70.940:FF:000001">
    <property type="entry name" value="Transcription termination/antitermination protein NusG"/>
    <property type="match status" value="1"/>
</dbReference>
<keyword evidence="1 5" id="KW-0806">Transcription termination</keyword>
<keyword evidence="3 5" id="KW-0805">Transcription regulation</keyword>
<dbReference type="Pfam" id="PF00467">
    <property type="entry name" value="KOW"/>
    <property type="match status" value="1"/>
</dbReference>
<comment type="similarity">
    <text evidence="5 7">Belongs to the NusG family.</text>
</comment>
<keyword evidence="2 5" id="KW-0889">Transcription antitermination</keyword>
<evidence type="ECO:0000256" key="6">
    <source>
        <dbReference type="NCBIfam" id="TIGR00922"/>
    </source>
</evidence>
<dbReference type="PROSITE" id="PS01014">
    <property type="entry name" value="NUSG"/>
    <property type="match status" value="1"/>
</dbReference>
<dbReference type="InterPro" id="IPR006645">
    <property type="entry name" value="NGN-like_dom"/>
</dbReference>
<dbReference type="InterPro" id="IPR015869">
    <property type="entry name" value="Transcrpt_antiterm_NusG_bac_CS"/>
</dbReference>
<feature type="domain" description="KOW" evidence="9">
    <location>
        <begin position="127"/>
        <end position="154"/>
    </location>
</feature>
<dbReference type="Gene3D" id="2.30.30.30">
    <property type="match status" value="1"/>
</dbReference>
<dbReference type="FunFam" id="2.30.30.30:FF:000002">
    <property type="entry name" value="Transcription termination/antitermination factor NusG"/>
    <property type="match status" value="1"/>
</dbReference>
<feature type="domain" description="NusG-like N-terminal" evidence="8">
    <location>
        <begin position="6"/>
        <end position="115"/>
    </location>
</feature>
<proteinExistence type="inferred from homology"/>
<dbReference type="EMBL" id="CP048744">
    <property type="protein sequence ID" value="QIQ41105.1"/>
    <property type="molecule type" value="Genomic_DNA"/>
</dbReference>
<evidence type="ECO:0000256" key="3">
    <source>
        <dbReference type="ARBA" id="ARBA00023015"/>
    </source>
</evidence>
<dbReference type="HAMAP" id="MF_00948">
    <property type="entry name" value="NusG"/>
    <property type="match status" value="1"/>
</dbReference>
<gene>
    <name evidence="5 10" type="primary">nusG</name>
    <name evidence="10" type="ORF">G4B00_00200</name>
</gene>
<evidence type="ECO:0000256" key="1">
    <source>
        <dbReference type="ARBA" id="ARBA00022472"/>
    </source>
</evidence>
<dbReference type="GO" id="GO:0005829">
    <property type="term" value="C:cytosol"/>
    <property type="evidence" value="ECO:0007669"/>
    <property type="project" value="UniProtKB-ARBA"/>
</dbReference>
<dbReference type="InterPro" id="IPR008991">
    <property type="entry name" value="Translation_prot_SH3-like_sf"/>
</dbReference>
<dbReference type="CDD" id="cd06091">
    <property type="entry name" value="KOW_NusG"/>
    <property type="match status" value="1"/>
</dbReference>
<dbReference type="InterPro" id="IPR043425">
    <property type="entry name" value="NusG-like"/>
</dbReference>
<evidence type="ECO:0000256" key="7">
    <source>
        <dbReference type="RuleBase" id="RU000538"/>
    </source>
</evidence>
<dbReference type="Pfam" id="PF02357">
    <property type="entry name" value="NusG"/>
    <property type="match status" value="1"/>
</dbReference>
<dbReference type="PRINTS" id="PR00338">
    <property type="entry name" value="NUSGTNSCPFCT"/>
</dbReference>
<reference evidence="10 11" key="1">
    <citation type="submission" date="2020-02" db="EMBL/GenBank/DDBJ databases">
        <title>Parallel evolution in the integration of a co-obligate aphid symbiosis.</title>
        <authorList>
            <person name="Monnin D."/>
            <person name="Jackson R."/>
            <person name="Kiers E.T."/>
            <person name="Bunker M."/>
            <person name="Ellers J."/>
            <person name="Henry L.M."/>
        </authorList>
    </citation>
    <scope>NUCLEOTIDE SEQUENCE [LARGE SCALE GENOMIC DNA]</scope>
    <source>
        <strain evidence="10">AURT-53B</strain>
    </source>
</reference>
<dbReference type="SMART" id="SM00739">
    <property type="entry name" value="KOW"/>
    <property type="match status" value="1"/>
</dbReference>
<dbReference type="GO" id="GO:0006353">
    <property type="term" value="P:DNA-templated transcription termination"/>
    <property type="evidence" value="ECO:0007669"/>
    <property type="project" value="UniProtKB-UniRule"/>
</dbReference>
<organism evidence="10 11">
    <name type="scientific">Buchnera aphidicola</name>
    <name type="common">Aphis urticata</name>
    <dbReference type="NCBI Taxonomy" id="2708353"/>
    <lineage>
        <taxon>Bacteria</taxon>
        <taxon>Pseudomonadati</taxon>
        <taxon>Pseudomonadota</taxon>
        <taxon>Gammaproteobacteria</taxon>
        <taxon>Enterobacterales</taxon>
        <taxon>Erwiniaceae</taxon>
        <taxon>Buchnera</taxon>
    </lineage>
</organism>
<dbReference type="GO" id="GO:0032784">
    <property type="term" value="P:regulation of DNA-templated transcription elongation"/>
    <property type="evidence" value="ECO:0007669"/>
    <property type="project" value="InterPro"/>
</dbReference>
<dbReference type="InterPro" id="IPR036735">
    <property type="entry name" value="NGN_dom_sf"/>
</dbReference>
<dbReference type="PANTHER" id="PTHR30265:SF2">
    <property type="entry name" value="TRANSCRIPTION TERMINATION_ANTITERMINATION PROTEIN NUSG"/>
    <property type="match status" value="1"/>
</dbReference>
<evidence type="ECO:0000256" key="2">
    <source>
        <dbReference type="ARBA" id="ARBA00022814"/>
    </source>
</evidence>
<dbReference type="SMART" id="SM00738">
    <property type="entry name" value="NGN"/>
    <property type="match status" value="1"/>
</dbReference>